<gene>
    <name evidence="1" type="ORF">BU23DRAFT_484103</name>
</gene>
<accession>A0A6A5UQ58</accession>
<name>A0A6A5UQ58_9PLEO</name>
<dbReference type="EMBL" id="ML976734">
    <property type="protein sequence ID" value="KAF1967323.1"/>
    <property type="molecule type" value="Genomic_DNA"/>
</dbReference>
<feature type="non-terminal residue" evidence="1">
    <location>
        <position position="1"/>
    </location>
</feature>
<dbReference type="OrthoDB" id="3794784at2759"/>
<evidence type="ECO:0000313" key="1">
    <source>
        <dbReference type="EMBL" id="KAF1967323.1"/>
    </source>
</evidence>
<dbReference type="Proteomes" id="UP000800036">
    <property type="component" value="Unassembled WGS sequence"/>
</dbReference>
<sequence length="507" mass="57744">EWNYLMGPRMWRDFTTTLQGKFAEDFQKLSEERQACFQDIRTLAAGGNRVRTDYDALFSSFMHLLRDDQLLELNSAKETPLDSKQLLSLLRHQSNLRTFRARLDFSDIDTHDAGPWMAEQTPLFSLALRLLKSLRIYIGEQSTKGGQLTEGERREVTHTCEMTCSGLFLKAAPLLDCLEICGWRQTWPDRVDRIPLTTLYRNDVMPEQFPRTLSCLLLADMDLSGAEDKLIGSIDFTALRTLKLEYCDKVTSFLYTVAASITKMGTQLKVLTVRTRKDEISGDEGDTEDAVKDLLCSFSGLEELEIDFLAILFLDWETCLSAHGTLKKLHVSCPRWANGSSTWNPTIARILGLCPNVQSFGSVIRLQYPGYVMDCQVPFPMYPGLYKVLDTISAAPSICTLRILNNIGFRENEANREDRNWIEKVGQIAHHFATVILTHLHSKGSNIRLLALSPNLRWKQSRGDSNLQYYPHYFFRLKLVDVDGRNVIEVAPLRDYVAECPDAAIFV</sequence>
<evidence type="ECO:0000313" key="2">
    <source>
        <dbReference type="Proteomes" id="UP000800036"/>
    </source>
</evidence>
<dbReference type="Gene3D" id="3.80.10.10">
    <property type="entry name" value="Ribonuclease Inhibitor"/>
    <property type="match status" value="1"/>
</dbReference>
<proteinExistence type="predicted"/>
<dbReference type="AlphaFoldDB" id="A0A6A5UQ58"/>
<dbReference type="InterPro" id="IPR032675">
    <property type="entry name" value="LRR_dom_sf"/>
</dbReference>
<organism evidence="1 2">
    <name type="scientific">Bimuria novae-zelandiae CBS 107.79</name>
    <dbReference type="NCBI Taxonomy" id="1447943"/>
    <lineage>
        <taxon>Eukaryota</taxon>
        <taxon>Fungi</taxon>
        <taxon>Dikarya</taxon>
        <taxon>Ascomycota</taxon>
        <taxon>Pezizomycotina</taxon>
        <taxon>Dothideomycetes</taxon>
        <taxon>Pleosporomycetidae</taxon>
        <taxon>Pleosporales</taxon>
        <taxon>Massarineae</taxon>
        <taxon>Didymosphaeriaceae</taxon>
        <taxon>Bimuria</taxon>
    </lineage>
</organism>
<keyword evidence="2" id="KW-1185">Reference proteome</keyword>
<reference evidence="1" key="1">
    <citation type="journal article" date="2020" name="Stud. Mycol.">
        <title>101 Dothideomycetes genomes: a test case for predicting lifestyles and emergence of pathogens.</title>
        <authorList>
            <person name="Haridas S."/>
            <person name="Albert R."/>
            <person name="Binder M."/>
            <person name="Bloem J."/>
            <person name="Labutti K."/>
            <person name="Salamov A."/>
            <person name="Andreopoulos B."/>
            <person name="Baker S."/>
            <person name="Barry K."/>
            <person name="Bills G."/>
            <person name="Bluhm B."/>
            <person name="Cannon C."/>
            <person name="Castanera R."/>
            <person name="Culley D."/>
            <person name="Daum C."/>
            <person name="Ezra D."/>
            <person name="Gonzalez J."/>
            <person name="Henrissat B."/>
            <person name="Kuo A."/>
            <person name="Liang C."/>
            <person name="Lipzen A."/>
            <person name="Lutzoni F."/>
            <person name="Magnuson J."/>
            <person name="Mondo S."/>
            <person name="Nolan M."/>
            <person name="Ohm R."/>
            <person name="Pangilinan J."/>
            <person name="Park H.-J."/>
            <person name="Ramirez L."/>
            <person name="Alfaro M."/>
            <person name="Sun H."/>
            <person name="Tritt A."/>
            <person name="Yoshinaga Y."/>
            <person name="Zwiers L.-H."/>
            <person name="Turgeon B."/>
            <person name="Goodwin S."/>
            <person name="Spatafora J."/>
            <person name="Crous P."/>
            <person name="Grigoriev I."/>
        </authorList>
    </citation>
    <scope>NUCLEOTIDE SEQUENCE</scope>
    <source>
        <strain evidence="1">CBS 107.79</strain>
    </source>
</reference>
<evidence type="ECO:0008006" key="3">
    <source>
        <dbReference type="Google" id="ProtNLM"/>
    </source>
</evidence>
<protein>
    <recommendedName>
        <fullName evidence="3">F-box domain-containing protein</fullName>
    </recommendedName>
</protein>